<feature type="region of interest" description="Disordered" evidence="1">
    <location>
        <begin position="59"/>
        <end position="106"/>
    </location>
</feature>
<gene>
    <name evidence="2" type="ORF">IAB98_01880</name>
</gene>
<dbReference type="Gene3D" id="1.20.120.1810">
    <property type="match status" value="1"/>
</dbReference>
<proteinExistence type="predicted"/>
<evidence type="ECO:0000256" key="1">
    <source>
        <dbReference type="SAM" id="MobiDB-lite"/>
    </source>
</evidence>
<reference evidence="2" key="1">
    <citation type="submission" date="2020-10" db="EMBL/GenBank/DDBJ databases">
        <authorList>
            <person name="Gilroy R."/>
        </authorList>
    </citation>
    <scope>NUCLEOTIDE SEQUENCE</scope>
    <source>
        <strain evidence="2">ChiSxjej1B13-7041</strain>
    </source>
</reference>
<dbReference type="SUPFAM" id="SSF88946">
    <property type="entry name" value="Sigma2 domain of RNA polymerase sigma factors"/>
    <property type="match status" value="1"/>
</dbReference>
<dbReference type="EMBL" id="DVHU01000016">
    <property type="protein sequence ID" value="HIR92156.1"/>
    <property type="molecule type" value="Genomic_DNA"/>
</dbReference>
<name>A0A9D1JF71_9FIRM</name>
<comment type="caution">
    <text evidence="2">The sequence shown here is derived from an EMBL/GenBank/DDBJ whole genome shotgun (WGS) entry which is preliminary data.</text>
</comment>
<dbReference type="AlphaFoldDB" id="A0A9D1JF71"/>
<accession>A0A9D1JF71</accession>
<dbReference type="GO" id="GO:0006352">
    <property type="term" value="P:DNA-templated transcription initiation"/>
    <property type="evidence" value="ECO:0007669"/>
    <property type="project" value="InterPro"/>
</dbReference>
<protein>
    <submittedName>
        <fullName evidence="2">Uncharacterized protein</fullName>
    </submittedName>
</protein>
<reference evidence="2" key="2">
    <citation type="journal article" date="2021" name="PeerJ">
        <title>Extensive microbial diversity within the chicken gut microbiome revealed by metagenomics and culture.</title>
        <authorList>
            <person name="Gilroy R."/>
            <person name="Ravi A."/>
            <person name="Getino M."/>
            <person name="Pursley I."/>
            <person name="Horton D.L."/>
            <person name="Alikhan N.F."/>
            <person name="Baker D."/>
            <person name="Gharbi K."/>
            <person name="Hall N."/>
            <person name="Watson M."/>
            <person name="Adriaenssens E.M."/>
            <person name="Foster-Nyarko E."/>
            <person name="Jarju S."/>
            <person name="Secka A."/>
            <person name="Antonio M."/>
            <person name="Oren A."/>
            <person name="Chaudhuri R.R."/>
            <person name="La Ragione R."/>
            <person name="Hildebrand F."/>
            <person name="Pallen M.J."/>
        </authorList>
    </citation>
    <scope>NUCLEOTIDE SEQUENCE</scope>
    <source>
        <strain evidence="2">ChiSxjej1B13-7041</strain>
    </source>
</reference>
<dbReference type="GO" id="GO:0003700">
    <property type="term" value="F:DNA-binding transcription factor activity"/>
    <property type="evidence" value="ECO:0007669"/>
    <property type="project" value="InterPro"/>
</dbReference>
<evidence type="ECO:0000313" key="2">
    <source>
        <dbReference type="EMBL" id="HIR92156.1"/>
    </source>
</evidence>
<sequence length="268" mass="29633">MNQEIFQQKLKDLVTLANQNHKQLHQQVARQFFQEDGLSDQQLSLVLEYLRSQGIRVTGMPEGDEAKPASLTFAPKADSDSSSHSEEAAQTPSPSQETPAALSPEDAQALEEYRAHFSSQPQPSPEEVSRLFAAASAREGGALQQLAELYLPVVVELCAQLPGDIPLQDKVQEGSLGLWAALEAGLPASGQDQYLREAISRSVSRLLQEESQQKLQDNYLVERVRSLEAKVRELTEDSEVKFSVEELSAFLDMEVEEIQAILKLTGED</sequence>
<dbReference type="Proteomes" id="UP000886841">
    <property type="component" value="Unassembled WGS sequence"/>
</dbReference>
<dbReference type="InterPro" id="IPR013325">
    <property type="entry name" value="RNA_pol_sigma_r2"/>
</dbReference>
<feature type="compositionally biased region" description="Basic and acidic residues" evidence="1">
    <location>
        <begin position="77"/>
        <end position="87"/>
    </location>
</feature>
<organism evidence="2 3">
    <name type="scientific">Candidatus Egerieimonas intestinavium</name>
    <dbReference type="NCBI Taxonomy" id="2840777"/>
    <lineage>
        <taxon>Bacteria</taxon>
        <taxon>Bacillati</taxon>
        <taxon>Bacillota</taxon>
        <taxon>Clostridia</taxon>
        <taxon>Lachnospirales</taxon>
        <taxon>Lachnospiraceae</taxon>
        <taxon>Lachnospiraceae incertae sedis</taxon>
        <taxon>Candidatus Egerieimonas</taxon>
    </lineage>
</organism>
<evidence type="ECO:0000313" key="3">
    <source>
        <dbReference type="Proteomes" id="UP000886841"/>
    </source>
</evidence>